<reference evidence="2" key="1">
    <citation type="submission" date="2017-08" db="EMBL/GenBank/DDBJ databases">
        <authorList>
            <person name="Polle J.E."/>
            <person name="Barry K."/>
            <person name="Cushman J."/>
            <person name="Schmutz J."/>
            <person name="Tran D."/>
            <person name="Hathwaick L.T."/>
            <person name="Yim W.C."/>
            <person name="Jenkins J."/>
            <person name="Mckie-Krisberg Z.M."/>
            <person name="Prochnik S."/>
            <person name="Lindquist E."/>
            <person name="Dockter R.B."/>
            <person name="Adam C."/>
            <person name="Molina H."/>
            <person name="Bunkerborg J."/>
            <person name="Jin E."/>
            <person name="Buchheim M."/>
            <person name="Magnuson J."/>
        </authorList>
    </citation>
    <scope>NUCLEOTIDE SEQUENCE</scope>
    <source>
        <strain evidence="2">CCAP 19/18</strain>
    </source>
</reference>
<evidence type="ECO:0000313" key="2">
    <source>
        <dbReference type="EMBL" id="KAF5827247.1"/>
    </source>
</evidence>
<comment type="caution">
    <text evidence="2">The sequence shown here is derived from an EMBL/GenBank/DDBJ whole genome shotgun (WGS) entry which is preliminary data.</text>
</comment>
<dbReference type="Proteomes" id="UP000815325">
    <property type="component" value="Unassembled WGS sequence"/>
</dbReference>
<sequence length="116" mass="12374">MLRGIPLILTLLLVSQLVAHPSYARDLITAKSSTRHSTTHNCMHGLDIPWDCAMTCAKAGLSLAEVGAPDPRECQGISSKTDLACCLFEFYGPDWMGKAAGVTDCIFCIGGTNTPC</sequence>
<keyword evidence="1" id="KW-0732">Signal</keyword>
<gene>
    <name evidence="2" type="ORF">DUNSADRAFT_1071</name>
</gene>
<organism evidence="2 3">
    <name type="scientific">Dunaliella salina</name>
    <name type="common">Green alga</name>
    <name type="synonym">Protococcus salinus</name>
    <dbReference type="NCBI Taxonomy" id="3046"/>
    <lineage>
        <taxon>Eukaryota</taxon>
        <taxon>Viridiplantae</taxon>
        <taxon>Chlorophyta</taxon>
        <taxon>core chlorophytes</taxon>
        <taxon>Chlorophyceae</taxon>
        <taxon>CS clade</taxon>
        <taxon>Chlamydomonadales</taxon>
        <taxon>Dunaliellaceae</taxon>
        <taxon>Dunaliella</taxon>
    </lineage>
</organism>
<dbReference type="EMBL" id="MU070551">
    <property type="protein sequence ID" value="KAF5827247.1"/>
    <property type="molecule type" value="Genomic_DNA"/>
</dbReference>
<evidence type="ECO:0000256" key="1">
    <source>
        <dbReference type="SAM" id="SignalP"/>
    </source>
</evidence>
<keyword evidence="3" id="KW-1185">Reference proteome</keyword>
<feature type="chain" id="PRO_5047325769" evidence="1">
    <location>
        <begin position="25"/>
        <end position="116"/>
    </location>
</feature>
<accession>A0ABQ7FY39</accession>
<feature type="signal peptide" evidence="1">
    <location>
        <begin position="1"/>
        <end position="24"/>
    </location>
</feature>
<evidence type="ECO:0000313" key="3">
    <source>
        <dbReference type="Proteomes" id="UP000815325"/>
    </source>
</evidence>
<name>A0ABQ7FY39_DUNSA</name>
<protein>
    <submittedName>
        <fullName evidence="2">Uncharacterized protein</fullName>
    </submittedName>
</protein>
<proteinExistence type="predicted"/>